<dbReference type="Pfam" id="PF05050">
    <property type="entry name" value="Methyltransf_21"/>
    <property type="match status" value="1"/>
</dbReference>
<evidence type="ECO:0000259" key="2">
    <source>
        <dbReference type="Pfam" id="PF05050"/>
    </source>
</evidence>
<dbReference type="InterPro" id="IPR006342">
    <property type="entry name" value="FkbM_mtfrase"/>
</dbReference>
<evidence type="ECO:0000256" key="1">
    <source>
        <dbReference type="SAM" id="Phobius"/>
    </source>
</evidence>
<organism evidence="3 4">
    <name type="scientific">Chlorella vulgaris</name>
    <name type="common">Green alga</name>
    <dbReference type="NCBI Taxonomy" id="3077"/>
    <lineage>
        <taxon>Eukaryota</taxon>
        <taxon>Viridiplantae</taxon>
        <taxon>Chlorophyta</taxon>
        <taxon>core chlorophytes</taxon>
        <taxon>Trebouxiophyceae</taxon>
        <taxon>Chlorellales</taxon>
        <taxon>Chlorellaceae</taxon>
        <taxon>Chlorella clade</taxon>
        <taxon>Chlorella</taxon>
    </lineage>
</organism>
<dbReference type="SUPFAM" id="SSF53335">
    <property type="entry name" value="S-adenosyl-L-methionine-dependent methyltransferases"/>
    <property type="match status" value="1"/>
</dbReference>
<dbReference type="AlphaFoldDB" id="A0A9D4TV74"/>
<dbReference type="PANTHER" id="PTHR34009">
    <property type="entry name" value="PROTEIN STAR"/>
    <property type="match status" value="1"/>
</dbReference>
<reference evidence="3" key="1">
    <citation type="journal article" date="2019" name="Plant J.">
        <title>Chlorella vulgaris genome assembly and annotation reveals the molecular basis for metabolic acclimation to high light conditions.</title>
        <authorList>
            <person name="Cecchin M."/>
            <person name="Marcolungo L."/>
            <person name="Rossato M."/>
            <person name="Girolomoni L."/>
            <person name="Cosentino E."/>
            <person name="Cuine S."/>
            <person name="Li-Beisson Y."/>
            <person name="Delledonne M."/>
            <person name="Ballottari M."/>
        </authorList>
    </citation>
    <scope>NUCLEOTIDE SEQUENCE</scope>
    <source>
        <strain evidence="3">211/11P</strain>
    </source>
</reference>
<reference evidence="3" key="2">
    <citation type="submission" date="2020-11" db="EMBL/GenBank/DDBJ databases">
        <authorList>
            <person name="Cecchin M."/>
            <person name="Marcolungo L."/>
            <person name="Rossato M."/>
            <person name="Girolomoni L."/>
            <person name="Cosentino E."/>
            <person name="Cuine S."/>
            <person name="Li-Beisson Y."/>
            <person name="Delledonne M."/>
            <person name="Ballottari M."/>
        </authorList>
    </citation>
    <scope>NUCLEOTIDE SEQUENCE</scope>
    <source>
        <strain evidence="3">211/11P</strain>
        <tissue evidence="3">Whole cell</tissue>
    </source>
</reference>
<dbReference type="Gene3D" id="3.40.50.150">
    <property type="entry name" value="Vaccinia Virus protein VP39"/>
    <property type="match status" value="1"/>
</dbReference>
<evidence type="ECO:0000313" key="3">
    <source>
        <dbReference type="EMBL" id="KAI3435709.1"/>
    </source>
</evidence>
<comment type="caution">
    <text evidence="3">The sequence shown here is derived from an EMBL/GenBank/DDBJ whole genome shotgun (WGS) entry which is preliminary data.</text>
</comment>
<dbReference type="GO" id="GO:0005789">
    <property type="term" value="C:endoplasmic reticulum membrane"/>
    <property type="evidence" value="ECO:0007669"/>
    <property type="project" value="TreeGrafter"/>
</dbReference>
<keyword evidence="1" id="KW-1133">Transmembrane helix</keyword>
<proteinExistence type="predicted"/>
<dbReference type="GO" id="GO:0031902">
    <property type="term" value="C:late endosome membrane"/>
    <property type="evidence" value="ECO:0007669"/>
    <property type="project" value="TreeGrafter"/>
</dbReference>
<dbReference type="EMBL" id="SIDB01000002">
    <property type="protein sequence ID" value="KAI3435709.1"/>
    <property type="molecule type" value="Genomic_DNA"/>
</dbReference>
<dbReference type="Proteomes" id="UP001055712">
    <property type="component" value="Unassembled WGS sequence"/>
</dbReference>
<sequence length="345" mass="37900">MATIVGGKRRARVVFPGLAAALVASILLISTVSFGSWRNEVSFVTDRAVAATAAAAAQGHSGVRPSAKQYSALPLPRWDHVPDGISLEAQIPAWAGCDATPCLYTEMVDGKADTSVGWVSHFGEDVWLYNNLFHEKRNGFYLEMGAMDGMDISNTRWFKEAAGWRGLLIEACPGMYQDLAQQRRDSICAHAAVCADFRTVHWYSAHNTGGIYEFMADSFKEMYHPDLKSAEGLPEVACVPLMYILDNFGIDNIDLWSLDVEGGELEVLKTVDFSRLNIKVIMVELDGHAPEKDAAVIELLQKEGYEVIPKVTVGSLMNDYNTVFVHKAEWGSLAHAPNITEPITA</sequence>
<dbReference type="InterPro" id="IPR053202">
    <property type="entry name" value="EGF_Rcpt_Signaling_Reg"/>
</dbReference>
<dbReference type="OrthoDB" id="512533at2759"/>
<dbReference type="PANTHER" id="PTHR34009:SF2">
    <property type="entry name" value="PROTEIN STAR"/>
    <property type="match status" value="1"/>
</dbReference>
<gene>
    <name evidence="3" type="ORF">D9Q98_001767</name>
</gene>
<dbReference type="GO" id="GO:0005886">
    <property type="term" value="C:plasma membrane"/>
    <property type="evidence" value="ECO:0007669"/>
    <property type="project" value="TreeGrafter"/>
</dbReference>
<protein>
    <recommendedName>
        <fullName evidence="2">Methyltransferase FkbM domain-containing protein</fullName>
    </recommendedName>
</protein>
<keyword evidence="1" id="KW-0472">Membrane</keyword>
<feature type="transmembrane region" description="Helical" evidence="1">
    <location>
        <begin position="12"/>
        <end position="37"/>
    </location>
</feature>
<feature type="domain" description="Methyltransferase FkbM" evidence="2">
    <location>
        <begin position="144"/>
        <end position="306"/>
    </location>
</feature>
<keyword evidence="1" id="KW-0812">Transmembrane</keyword>
<dbReference type="GO" id="GO:0016197">
    <property type="term" value="P:endosomal transport"/>
    <property type="evidence" value="ECO:0007669"/>
    <property type="project" value="TreeGrafter"/>
</dbReference>
<keyword evidence="4" id="KW-1185">Reference proteome</keyword>
<accession>A0A9D4TV74</accession>
<dbReference type="InterPro" id="IPR029063">
    <property type="entry name" value="SAM-dependent_MTases_sf"/>
</dbReference>
<dbReference type="GO" id="GO:0006888">
    <property type="term" value="P:endoplasmic reticulum to Golgi vesicle-mediated transport"/>
    <property type="evidence" value="ECO:0007669"/>
    <property type="project" value="TreeGrafter"/>
</dbReference>
<name>A0A9D4TV74_CHLVU</name>
<dbReference type="GO" id="GO:0005794">
    <property type="term" value="C:Golgi apparatus"/>
    <property type="evidence" value="ECO:0007669"/>
    <property type="project" value="TreeGrafter"/>
</dbReference>
<evidence type="ECO:0000313" key="4">
    <source>
        <dbReference type="Proteomes" id="UP001055712"/>
    </source>
</evidence>